<sequence length="487" mass="55274">MKLLKYSIISVFLLAGCKKYLSEEPKKQASIKTVAQLEALVDNATAFSYEVNYTATYSTDDTEISKLFYQNYRTQSAVSVDRVQYYVWDVNGLVNQVSDPLWNGEFKKIFTANLILTNIDQVSGDEAARQRVKADAHFIRAYSYWVLANHYCAPYSAANMNSLGLPIKKTVEYTESLKRATLKETYDFILSDIAEAQKVTVDDVESLKPWRVSKKTLAAFMSRFYLFTGDLDNSIAQANVALASTNVKLVDFKTLKPGNSENYTNPSAVLTYVELNDWAPVKFLYWPEAYYTRYVSTAAQWHIPSASLIALYDTQNDLRYKDFIIQNGGRRFSVINPATARYTVFSDGRYIPAGFTIAEVLLNKAEVLARKGDVAGAMDAVNALRLKRMSTYIALTAANKDDAIKKVLEERRRELPFVMRWYDIRRFSVNDYPADNVVLTRDFFEVNSTGVNINNPKTYTLDAKRLLVPINNIEIDASQGQIVQNSY</sequence>
<evidence type="ECO:0000256" key="5">
    <source>
        <dbReference type="ARBA" id="ARBA00023237"/>
    </source>
</evidence>
<dbReference type="Proteomes" id="UP001165460">
    <property type="component" value="Unassembled WGS sequence"/>
</dbReference>
<dbReference type="RefSeq" id="WP_243357553.1">
    <property type="nucleotide sequence ID" value="NZ_JALGBH010000001.1"/>
</dbReference>
<keyword evidence="4" id="KW-0472">Membrane</keyword>
<comment type="caution">
    <text evidence="8">The sequence shown here is derived from an EMBL/GenBank/DDBJ whole genome shotgun (WGS) entry which is preliminary data.</text>
</comment>
<organism evidence="8 9">
    <name type="scientific">Pedobacter montanisoli</name>
    <dbReference type="NCBI Taxonomy" id="2923277"/>
    <lineage>
        <taxon>Bacteria</taxon>
        <taxon>Pseudomonadati</taxon>
        <taxon>Bacteroidota</taxon>
        <taxon>Sphingobacteriia</taxon>
        <taxon>Sphingobacteriales</taxon>
        <taxon>Sphingobacteriaceae</taxon>
        <taxon>Pedobacter</taxon>
    </lineage>
</organism>
<dbReference type="InterPro" id="IPR011990">
    <property type="entry name" value="TPR-like_helical_dom_sf"/>
</dbReference>
<keyword evidence="5" id="KW-0998">Cell outer membrane</keyword>
<comment type="subcellular location">
    <subcellularLocation>
        <location evidence="1">Cell outer membrane</location>
    </subcellularLocation>
</comment>
<keyword evidence="9" id="KW-1185">Reference proteome</keyword>
<feature type="domain" description="SusD-like N-terminal" evidence="7">
    <location>
        <begin position="19"/>
        <end position="226"/>
    </location>
</feature>
<dbReference type="Pfam" id="PF07980">
    <property type="entry name" value="SusD_RagB"/>
    <property type="match status" value="1"/>
</dbReference>
<evidence type="ECO:0000313" key="9">
    <source>
        <dbReference type="Proteomes" id="UP001165460"/>
    </source>
</evidence>
<evidence type="ECO:0000256" key="2">
    <source>
        <dbReference type="ARBA" id="ARBA00006275"/>
    </source>
</evidence>
<evidence type="ECO:0000256" key="1">
    <source>
        <dbReference type="ARBA" id="ARBA00004442"/>
    </source>
</evidence>
<accession>A0ABS9ZTB6</accession>
<dbReference type="Gene3D" id="1.25.40.390">
    <property type="match status" value="1"/>
</dbReference>
<keyword evidence="3" id="KW-0732">Signal</keyword>
<dbReference type="Pfam" id="PF14322">
    <property type="entry name" value="SusD-like_3"/>
    <property type="match status" value="1"/>
</dbReference>
<feature type="domain" description="RagB/SusD" evidence="6">
    <location>
        <begin position="357"/>
        <end position="486"/>
    </location>
</feature>
<evidence type="ECO:0000313" key="8">
    <source>
        <dbReference type="EMBL" id="MCJ0741189.1"/>
    </source>
</evidence>
<evidence type="ECO:0000256" key="3">
    <source>
        <dbReference type="ARBA" id="ARBA00022729"/>
    </source>
</evidence>
<dbReference type="InterPro" id="IPR033985">
    <property type="entry name" value="SusD-like_N"/>
</dbReference>
<protein>
    <submittedName>
        <fullName evidence="8">RagB/SusD family nutrient uptake outer membrane protein</fullName>
    </submittedName>
</protein>
<proteinExistence type="inferred from homology"/>
<name>A0ABS9ZTB6_9SPHI</name>
<evidence type="ECO:0000259" key="6">
    <source>
        <dbReference type="Pfam" id="PF07980"/>
    </source>
</evidence>
<gene>
    <name evidence="8" type="ORF">MMF97_00610</name>
</gene>
<evidence type="ECO:0000259" key="7">
    <source>
        <dbReference type="Pfam" id="PF14322"/>
    </source>
</evidence>
<reference evidence="8" key="1">
    <citation type="submission" date="2022-03" db="EMBL/GenBank/DDBJ databases">
        <authorList>
            <person name="Woo C.Y."/>
        </authorList>
    </citation>
    <scope>NUCLEOTIDE SEQUENCE</scope>
    <source>
        <strain evidence="8">CYS-01</strain>
    </source>
</reference>
<dbReference type="PROSITE" id="PS51257">
    <property type="entry name" value="PROKAR_LIPOPROTEIN"/>
    <property type="match status" value="1"/>
</dbReference>
<dbReference type="EMBL" id="JALGBH010000001">
    <property type="protein sequence ID" value="MCJ0741189.1"/>
    <property type="molecule type" value="Genomic_DNA"/>
</dbReference>
<comment type="similarity">
    <text evidence="2">Belongs to the SusD family.</text>
</comment>
<dbReference type="InterPro" id="IPR012944">
    <property type="entry name" value="SusD_RagB_dom"/>
</dbReference>
<evidence type="ECO:0000256" key="4">
    <source>
        <dbReference type="ARBA" id="ARBA00023136"/>
    </source>
</evidence>
<dbReference type="SUPFAM" id="SSF48452">
    <property type="entry name" value="TPR-like"/>
    <property type="match status" value="1"/>
</dbReference>